<dbReference type="PROSITE" id="PS51892">
    <property type="entry name" value="SUBTILASE"/>
    <property type="match status" value="1"/>
</dbReference>
<keyword evidence="4 6" id="KW-0378">Hydrolase</keyword>
<dbReference type="InterPro" id="IPR037045">
    <property type="entry name" value="S8pro/Inhibitor_I9_sf"/>
</dbReference>
<feature type="active site" description="Charge relay system" evidence="6">
    <location>
        <position position="190"/>
    </location>
</feature>
<dbReference type="VEuPathDB" id="FungiDB:JI435_159370"/>
<feature type="domain" description="Inhibitor I9" evidence="10">
    <location>
        <begin position="31"/>
        <end position="104"/>
    </location>
</feature>
<dbReference type="InterPro" id="IPR050131">
    <property type="entry name" value="Peptidase_S8_subtilisin-like"/>
</dbReference>
<dbReference type="Gene3D" id="3.40.50.200">
    <property type="entry name" value="Peptidase S8/S53 domain"/>
    <property type="match status" value="1"/>
</dbReference>
<dbReference type="PROSITE" id="PS00137">
    <property type="entry name" value="SUBTILASE_HIS"/>
    <property type="match status" value="1"/>
</dbReference>
<proteinExistence type="inferred from homology"/>
<evidence type="ECO:0000256" key="3">
    <source>
        <dbReference type="ARBA" id="ARBA00022729"/>
    </source>
</evidence>
<dbReference type="EMBL" id="CP069027">
    <property type="protein sequence ID" value="QRC95784.1"/>
    <property type="molecule type" value="Genomic_DNA"/>
</dbReference>
<feature type="signal peptide" evidence="8">
    <location>
        <begin position="1"/>
        <end position="15"/>
    </location>
</feature>
<dbReference type="InterPro" id="IPR010259">
    <property type="entry name" value="S8pro/Inhibitor_I9"/>
</dbReference>
<evidence type="ECO:0000256" key="1">
    <source>
        <dbReference type="ARBA" id="ARBA00011073"/>
    </source>
</evidence>
<dbReference type="Pfam" id="PF00082">
    <property type="entry name" value="Peptidase_S8"/>
    <property type="match status" value="1"/>
</dbReference>
<dbReference type="PROSITE" id="PS00136">
    <property type="entry name" value="SUBTILASE_ASP"/>
    <property type="match status" value="1"/>
</dbReference>
<dbReference type="CDD" id="cd04077">
    <property type="entry name" value="Peptidases_S8_PCSK9_ProteinaseK_like"/>
    <property type="match status" value="1"/>
</dbReference>
<dbReference type="Gene3D" id="3.30.70.80">
    <property type="entry name" value="Peptidase S8 propeptide/proteinase inhibitor I9"/>
    <property type="match status" value="1"/>
</dbReference>
<feature type="domain" description="Peptidase S8/S53" evidence="9">
    <location>
        <begin position="154"/>
        <end position="377"/>
    </location>
</feature>
<dbReference type="GO" id="GO:0005576">
    <property type="term" value="C:extracellular region"/>
    <property type="evidence" value="ECO:0007669"/>
    <property type="project" value="UniProtKB-ARBA"/>
</dbReference>
<evidence type="ECO:0000313" key="12">
    <source>
        <dbReference type="Proteomes" id="UP000663193"/>
    </source>
</evidence>
<evidence type="ECO:0000259" key="10">
    <source>
        <dbReference type="Pfam" id="PF05922"/>
    </source>
</evidence>
<dbReference type="KEGG" id="pno:SNOG_15937"/>
<dbReference type="OrthoDB" id="206201at2759"/>
<dbReference type="InterPro" id="IPR015500">
    <property type="entry name" value="Peptidase_S8_subtilisin-rel"/>
</dbReference>
<dbReference type="Pfam" id="PF05922">
    <property type="entry name" value="Inhibitor_I9"/>
    <property type="match status" value="1"/>
</dbReference>
<dbReference type="PANTHER" id="PTHR43806">
    <property type="entry name" value="PEPTIDASE S8"/>
    <property type="match status" value="1"/>
</dbReference>
<feature type="chain" id="PRO_5034665742" evidence="8">
    <location>
        <begin position="16"/>
        <end position="401"/>
    </location>
</feature>
<feature type="active site" description="Charge relay system" evidence="6">
    <location>
        <position position="344"/>
    </location>
</feature>
<dbReference type="InterPro" id="IPR034193">
    <property type="entry name" value="PCSK9_ProteinaseK-like"/>
</dbReference>
<evidence type="ECO:0000256" key="7">
    <source>
        <dbReference type="RuleBase" id="RU003355"/>
    </source>
</evidence>
<dbReference type="InterPro" id="IPR000209">
    <property type="entry name" value="Peptidase_S8/S53_dom"/>
</dbReference>
<keyword evidence="5 6" id="KW-0720">Serine protease</keyword>
<accession>A0A7U2EZ57</accession>
<dbReference type="OMA" id="CGIDYVT"/>
<dbReference type="Proteomes" id="UP000663193">
    <property type="component" value="Chromosome 5"/>
</dbReference>
<evidence type="ECO:0000313" key="11">
    <source>
        <dbReference type="EMBL" id="QRC95784.1"/>
    </source>
</evidence>
<reference evidence="12" key="1">
    <citation type="journal article" date="2021" name="BMC Genomics">
        <title>Chromosome-level genome assembly and manually-curated proteome of model necrotroph Parastagonospora nodorum Sn15 reveals a genome-wide trove of candidate effector homologs, and redundancy of virulence-related functions within an accessory chromosome.</title>
        <authorList>
            <person name="Bertazzoni S."/>
            <person name="Jones D.A.B."/>
            <person name="Phan H.T."/>
            <person name="Tan K.-C."/>
            <person name="Hane J.K."/>
        </authorList>
    </citation>
    <scope>NUCLEOTIDE SEQUENCE [LARGE SCALE GENOMIC DNA]</scope>
    <source>
        <strain evidence="12">SN15 / ATCC MYA-4574 / FGSC 10173)</strain>
    </source>
</reference>
<dbReference type="InterPro" id="IPR022398">
    <property type="entry name" value="Peptidase_S8_His-AS"/>
</dbReference>
<dbReference type="AlphaFoldDB" id="A0A7U2EZ57"/>
<name>A0A7U2EZ57_PHANO</name>
<dbReference type="SUPFAM" id="SSF52743">
    <property type="entry name" value="Subtilisin-like"/>
    <property type="match status" value="1"/>
</dbReference>
<dbReference type="PRINTS" id="PR00723">
    <property type="entry name" value="SUBTILISIN"/>
</dbReference>
<keyword evidence="3 8" id="KW-0732">Signal</keyword>
<dbReference type="PROSITE" id="PS00138">
    <property type="entry name" value="SUBTILASE_SER"/>
    <property type="match status" value="1"/>
</dbReference>
<dbReference type="InterPro" id="IPR036852">
    <property type="entry name" value="Peptidase_S8/S53_dom_sf"/>
</dbReference>
<organism evidence="11 12">
    <name type="scientific">Phaeosphaeria nodorum (strain SN15 / ATCC MYA-4574 / FGSC 10173)</name>
    <name type="common">Glume blotch fungus</name>
    <name type="synonym">Parastagonospora nodorum</name>
    <dbReference type="NCBI Taxonomy" id="321614"/>
    <lineage>
        <taxon>Eukaryota</taxon>
        <taxon>Fungi</taxon>
        <taxon>Dikarya</taxon>
        <taxon>Ascomycota</taxon>
        <taxon>Pezizomycotina</taxon>
        <taxon>Dothideomycetes</taxon>
        <taxon>Pleosporomycetidae</taxon>
        <taxon>Pleosporales</taxon>
        <taxon>Pleosporineae</taxon>
        <taxon>Phaeosphaeriaceae</taxon>
        <taxon>Parastagonospora</taxon>
    </lineage>
</organism>
<comment type="similarity">
    <text evidence="1 6 7">Belongs to the peptidase S8 family.</text>
</comment>
<dbReference type="FunFam" id="3.40.50.200:FF:000014">
    <property type="entry name" value="Proteinase K"/>
    <property type="match status" value="1"/>
</dbReference>
<evidence type="ECO:0000256" key="4">
    <source>
        <dbReference type="ARBA" id="ARBA00022801"/>
    </source>
</evidence>
<dbReference type="RefSeq" id="XP_001806070.1">
    <property type="nucleotide sequence ID" value="XM_001806018.1"/>
</dbReference>
<protein>
    <submittedName>
        <fullName evidence="11">Uncharacterized protein</fullName>
    </submittedName>
</protein>
<dbReference type="SUPFAM" id="SSF54897">
    <property type="entry name" value="Protease propeptides/inhibitors"/>
    <property type="match status" value="1"/>
</dbReference>
<keyword evidence="2 6" id="KW-0645">Protease</keyword>
<evidence type="ECO:0000256" key="6">
    <source>
        <dbReference type="PROSITE-ProRule" id="PRU01240"/>
    </source>
</evidence>
<dbReference type="InterPro" id="IPR023827">
    <property type="entry name" value="Peptidase_S8_Asp-AS"/>
</dbReference>
<evidence type="ECO:0000256" key="2">
    <source>
        <dbReference type="ARBA" id="ARBA00022670"/>
    </source>
</evidence>
<evidence type="ECO:0000256" key="5">
    <source>
        <dbReference type="ARBA" id="ARBA00022825"/>
    </source>
</evidence>
<dbReference type="GO" id="GO:0004252">
    <property type="term" value="F:serine-type endopeptidase activity"/>
    <property type="evidence" value="ECO:0007669"/>
    <property type="project" value="UniProtKB-UniRule"/>
</dbReference>
<dbReference type="PANTHER" id="PTHR43806:SF58">
    <property type="entry name" value="ALKALINE PROTEASE 1-RELATED"/>
    <property type="match status" value="1"/>
</dbReference>
<gene>
    <name evidence="11" type="ORF">JI435_159370</name>
</gene>
<evidence type="ECO:0000259" key="9">
    <source>
        <dbReference type="Pfam" id="PF00082"/>
    </source>
</evidence>
<evidence type="ECO:0000256" key="8">
    <source>
        <dbReference type="SAM" id="SignalP"/>
    </source>
</evidence>
<dbReference type="FunFam" id="3.30.70.80:FF:000035">
    <property type="entry name" value="Uncharacterized protein"/>
    <property type="match status" value="1"/>
</dbReference>
<dbReference type="GO" id="GO:0006508">
    <property type="term" value="P:proteolysis"/>
    <property type="evidence" value="ECO:0007669"/>
    <property type="project" value="UniProtKB-KW"/>
</dbReference>
<sequence length="401" mass="41461">MKLQILLALLPLTFAAPAPLAPRDGTPIPGQYIVKFKSNALLEHSILNLINDLFQDATQKAYVKHIYNIGSFAGFAVTTTDSAAQQIRLNPNVELVEQDRVIQIELEHVEEIVQRSPVTQYTTSSTWGLGRLSSKATNSGRYVYDSTAGAGICAYVIDTGIETTHPEFQGRATFLANFAEDGSNTDGHGHGTHVAGIIGSKTYGVSKRVNLFAVKVLNADGTGALSGVLAGVDFATNDAKSRGCKSSVANFSFATGKSDALNSAAANAASSGLFIAVAAGNSAADAIDTSPASEPSVFTVGSTDSNDRLAASSNFGASVDILAPGVAILSTWKSGGTAVLSGTSMATPHVTGLAAYLLAYEGIRTPAALSSRMTSLANINRITGVPAGTVNLLAFNGNSRA</sequence>
<feature type="active site" description="Charge relay system" evidence="6">
    <location>
        <position position="158"/>
    </location>
</feature>
<dbReference type="InterPro" id="IPR023828">
    <property type="entry name" value="Peptidase_S8_Ser-AS"/>
</dbReference>
<keyword evidence="12" id="KW-1185">Reference proteome</keyword>